<evidence type="ECO:0000313" key="2">
    <source>
        <dbReference type="EMBL" id="TBW45982.1"/>
    </source>
</evidence>
<dbReference type="Pfam" id="PF08906">
    <property type="entry name" value="T6SS_Tdi1_C"/>
    <property type="match status" value="1"/>
</dbReference>
<dbReference type="InterPro" id="IPR015002">
    <property type="entry name" value="T6SS_Tdi1_C"/>
</dbReference>
<evidence type="ECO:0000259" key="1">
    <source>
        <dbReference type="Pfam" id="PF08906"/>
    </source>
</evidence>
<comment type="caution">
    <text evidence="2">The sequence shown here is derived from an EMBL/GenBank/DDBJ whole genome shotgun (WGS) entry which is preliminary data.</text>
</comment>
<protein>
    <submittedName>
        <fullName evidence="2">DUF1851 domain-containing protein</fullName>
    </submittedName>
</protein>
<name>A0ABY1ZH72_9GAMM</name>
<evidence type="ECO:0000313" key="3">
    <source>
        <dbReference type="Proteomes" id="UP000313645"/>
    </source>
</evidence>
<reference evidence="2 3" key="1">
    <citation type="submission" date="2019-02" db="EMBL/GenBank/DDBJ databases">
        <title>Marinobacter halodurans sp. nov., a marine bacterium isolated from sea tidal flat.</title>
        <authorList>
            <person name="Yoo Y."/>
            <person name="Lee D.W."/>
            <person name="Kim B.S."/>
            <person name="Kim J.-J."/>
        </authorList>
    </citation>
    <scope>NUCLEOTIDE SEQUENCE [LARGE SCALE GENOMIC DNA]</scope>
    <source>
        <strain evidence="2 3">YJ-S3-2</strain>
    </source>
</reference>
<gene>
    <name evidence="2" type="ORF">EZI54_23330</name>
</gene>
<dbReference type="Proteomes" id="UP000313645">
    <property type="component" value="Unassembled WGS sequence"/>
</dbReference>
<dbReference type="RefSeq" id="WP_131484254.1">
    <property type="nucleotide sequence ID" value="NZ_SJDL01000093.1"/>
</dbReference>
<keyword evidence="3" id="KW-1185">Reference proteome</keyword>
<feature type="domain" description="T6SS immunity protein Tdi1 C-terminal" evidence="1">
    <location>
        <begin position="117"/>
        <end position="187"/>
    </location>
</feature>
<sequence>MFEKFQSKYEKDKVKEGAESLSFDLPIKATGLSEFLGNYSGSSFGGLYRVHSVQNIGKWNQVVGKAFPEFKNRIFCFGYDWLGRQFALDRKRIESGEPLILMLEPGTGEVLEIPVNFVQFHEDELVDYANEALAAEFFQEWLAAGNASPKLDQCVGYKKHLFLNGSDTIENLELTDLEVYWDISSQLLEKVRGLPLGTPIKNITIS</sequence>
<accession>A0ABY1ZH72</accession>
<proteinExistence type="predicted"/>
<organism evidence="2 3">
    <name type="scientific">Marinobacter halodurans</name>
    <dbReference type="NCBI Taxonomy" id="2528979"/>
    <lineage>
        <taxon>Bacteria</taxon>
        <taxon>Pseudomonadati</taxon>
        <taxon>Pseudomonadota</taxon>
        <taxon>Gammaproteobacteria</taxon>
        <taxon>Pseudomonadales</taxon>
        <taxon>Marinobacteraceae</taxon>
        <taxon>Marinobacter</taxon>
    </lineage>
</organism>
<dbReference type="EMBL" id="SJDL01000093">
    <property type="protein sequence ID" value="TBW45982.1"/>
    <property type="molecule type" value="Genomic_DNA"/>
</dbReference>